<accession>A0A8S5URK6</accession>
<proteinExistence type="predicted"/>
<organism evidence="2">
    <name type="scientific">Siphoviridae sp. cthae16</name>
    <dbReference type="NCBI Taxonomy" id="2825617"/>
    <lineage>
        <taxon>Viruses</taxon>
        <taxon>Duplodnaviria</taxon>
        <taxon>Heunggongvirae</taxon>
        <taxon>Uroviricota</taxon>
        <taxon>Caudoviricetes</taxon>
    </lineage>
</organism>
<reference evidence="2" key="1">
    <citation type="journal article" date="2021" name="Proc. Natl. Acad. Sci. U.S.A.">
        <title>A Catalog of Tens of Thousands of Viruses from Human Metagenomes Reveals Hidden Associations with Chronic Diseases.</title>
        <authorList>
            <person name="Tisza M.J."/>
            <person name="Buck C.B."/>
        </authorList>
    </citation>
    <scope>NUCLEOTIDE SEQUENCE</scope>
    <source>
        <strain evidence="2">Cthae16</strain>
    </source>
</reference>
<name>A0A8S5URK6_9CAUD</name>
<dbReference type="Pfam" id="PF13529">
    <property type="entry name" value="Peptidase_C39_2"/>
    <property type="match status" value="1"/>
</dbReference>
<feature type="domain" description="Peptidase C39-like" evidence="1">
    <location>
        <begin position="2"/>
        <end position="138"/>
    </location>
</feature>
<protein>
    <submittedName>
        <fullName evidence="2">Peptidase</fullName>
    </submittedName>
</protein>
<sequence length="253" mass="27734">MYYNQNRYAAVPYPHAAHPNATVKTSGCGVCCMSMVVEGLTGGRHGPKAMAAYAIDRGARVSTGTDMAVLGRVVSRDYGIKYRTTSSLDDMVSALRDGAWVIANVGGDRAGYTGLFSTGGHYVVVHGISAGKLMVYDPGYYVGKYDKPGRKGRVTVKGDDICVLPEWLDNDCRTRSPRYHIFEEADMTQDQFDKLMDNYLARRAKLPTSAWAEHQDVIGKARAYGVTDGSSPRALTTREEVMAMIVRALEKLE</sequence>
<dbReference type="Gene3D" id="3.90.70.10">
    <property type="entry name" value="Cysteine proteinases"/>
    <property type="match status" value="1"/>
</dbReference>
<evidence type="ECO:0000313" key="2">
    <source>
        <dbReference type="EMBL" id="DAF97117.1"/>
    </source>
</evidence>
<dbReference type="EMBL" id="BK016126">
    <property type="protein sequence ID" value="DAF97117.1"/>
    <property type="molecule type" value="Genomic_DNA"/>
</dbReference>
<evidence type="ECO:0000259" key="1">
    <source>
        <dbReference type="Pfam" id="PF13529"/>
    </source>
</evidence>
<dbReference type="InterPro" id="IPR039564">
    <property type="entry name" value="Peptidase_C39-like"/>
</dbReference>